<accession>A0A6J5N3G9</accession>
<feature type="region of interest" description="Disordered" evidence="1">
    <location>
        <begin position="1"/>
        <end position="20"/>
    </location>
</feature>
<proteinExistence type="predicted"/>
<protein>
    <submittedName>
        <fullName evidence="2">Uncharacterized protein</fullName>
    </submittedName>
</protein>
<organism evidence="2">
    <name type="scientific">uncultured Caudovirales phage</name>
    <dbReference type="NCBI Taxonomy" id="2100421"/>
    <lineage>
        <taxon>Viruses</taxon>
        <taxon>Duplodnaviria</taxon>
        <taxon>Heunggongvirae</taxon>
        <taxon>Uroviricota</taxon>
        <taxon>Caudoviricetes</taxon>
        <taxon>Peduoviridae</taxon>
        <taxon>Maltschvirus</taxon>
        <taxon>Maltschvirus maltsch</taxon>
    </lineage>
</organism>
<name>A0A6J5N3G9_9CAUD</name>
<reference evidence="2" key="1">
    <citation type="submission" date="2020-04" db="EMBL/GenBank/DDBJ databases">
        <authorList>
            <person name="Chiriac C."/>
            <person name="Salcher M."/>
            <person name="Ghai R."/>
            <person name="Kavagutti S V."/>
        </authorList>
    </citation>
    <scope>NUCLEOTIDE SEQUENCE</scope>
</reference>
<sequence>MKELNNFKQTEQSVKQQKQEERKKKLIGQIIPYNGHSIFKINEEKLEVSEPKYIQKAWIFNGENKPEVLVEEGFFYVSALNERNALKKYKQGRNGSKDILDAPLSI</sequence>
<evidence type="ECO:0000256" key="1">
    <source>
        <dbReference type="SAM" id="MobiDB-lite"/>
    </source>
</evidence>
<dbReference type="EMBL" id="LR796559">
    <property type="protein sequence ID" value="CAB4151870.1"/>
    <property type="molecule type" value="Genomic_DNA"/>
</dbReference>
<evidence type="ECO:0000313" key="2">
    <source>
        <dbReference type="EMBL" id="CAB4151870.1"/>
    </source>
</evidence>
<gene>
    <name evidence="2" type="ORF">UFOVP598_42</name>
</gene>